<dbReference type="GO" id="GO:0009424">
    <property type="term" value="C:bacterial-type flagellum hook"/>
    <property type="evidence" value="ECO:0007669"/>
    <property type="project" value="UniProtKB-UniRule"/>
</dbReference>
<dbReference type="InterPro" id="IPR040026">
    <property type="entry name" value="FliD"/>
</dbReference>
<evidence type="ECO:0000256" key="5">
    <source>
        <dbReference type="RuleBase" id="RU362066"/>
    </source>
</evidence>
<keyword evidence="8" id="KW-0969">Cilium</keyword>
<evidence type="ECO:0000256" key="2">
    <source>
        <dbReference type="ARBA" id="ARBA00011255"/>
    </source>
</evidence>
<dbReference type="OrthoDB" id="5980200at2"/>
<dbReference type="STRING" id="1123397.SAMN05660831_02625"/>
<dbReference type="GO" id="GO:0005576">
    <property type="term" value="C:extracellular region"/>
    <property type="evidence" value="ECO:0007669"/>
    <property type="project" value="UniProtKB-SubCell"/>
</dbReference>
<comment type="similarity">
    <text evidence="1 5">Belongs to the FliD family.</text>
</comment>
<evidence type="ECO:0000256" key="4">
    <source>
        <dbReference type="ARBA" id="ARBA00023143"/>
    </source>
</evidence>
<evidence type="ECO:0000313" key="9">
    <source>
        <dbReference type="Proteomes" id="UP000198611"/>
    </source>
</evidence>
<evidence type="ECO:0000256" key="3">
    <source>
        <dbReference type="ARBA" id="ARBA00023054"/>
    </source>
</evidence>
<reference evidence="8 9" key="1">
    <citation type="submission" date="2016-10" db="EMBL/GenBank/DDBJ databases">
        <authorList>
            <person name="de Groot N.N."/>
        </authorList>
    </citation>
    <scope>NUCLEOTIDE SEQUENCE [LARGE SCALE GENOMIC DNA]</scope>
    <source>
        <strain evidence="8 9">HL3</strain>
    </source>
</reference>
<keyword evidence="4 5" id="KW-0975">Bacterial flagellum</keyword>
<feature type="domain" description="Flagellar hook-associated protein 2 N-terminal" evidence="6">
    <location>
        <begin position="12"/>
        <end position="109"/>
    </location>
</feature>
<dbReference type="Pfam" id="PF02465">
    <property type="entry name" value="FliD_N"/>
    <property type="match status" value="1"/>
</dbReference>
<dbReference type="Pfam" id="PF07195">
    <property type="entry name" value="FliD_C"/>
    <property type="match status" value="2"/>
</dbReference>
<dbReference type="GO" id="GO:0007155">
    <property type="term" value="P:cell adhesion"/>
    <property type="evidence" value="ECO:0007669"/>
    <property type="project" value="InterPro"/>
</dbReference>
<evidence type="ECO:0000259" key="6">
    <source>
        <dbReference type="Pfam" id="PF02465"/>
    </source>
</evidence>
<proteinExistence type="inferred from homology"/>
<dbReference type="AlphaFoldDB" id="A0A1I1WCD9"/>
<comment type="subunit">
    <text evidence="2 5">Homopentamer.</text>
</comment>
<name>A0A1I1WCD9_9GAMM</name>
<keyword evidence="8" id="KW-0966">Cell projection</keyword>
<keyword evidence="5" id="KW-0964">Secreted</keyword>
<sequence>MASITTATGVGSGLPIEQLVSQIVSAERAPSATRLDNQQERLEEDISGLGKFKSAMSGLQDSLEGLADFNSFNAVSATSSDDTVATASASEETAAGSYDIQVDQLATAHRLASSAGEYGSSNDVVGTGELTFQFGTYNADKSSFTVNPDRASQTLTIDSSNNTLGEIRDTINNANMGVQASLVDDGNGPRLTLSSESTGSDQAIRLAVNDTGDGTLGDGSGLSRLAYTPDTGNSNLQETRTAQNAEAVVEGIDVTSSRNTLEGVIDGMSVDLQSTGSTTIDVSRDTEGVEETIQGFVDSYNEFMNTTNTLTQWSVDEENRGPLSGDSTVRMAVNDLQQMLVDRVEGVKGPYSTLTELGLSTNRDGTLTVDQARLDEALTNNPQNVAHLFAESGQTTDNQVSFSGALDGSQPGEYGISVTQEATRGSYGGGTVNDFTVDTDNDELILSVDGVTSGNISLTQKTYGSVNELAGELQSRINGDANLSDAGVEVSVSASGGGLQIRSNSYGSNSTVAIDAVDTDTAATLGLSTGTGTAGVDVAGTIGGEPATGDGQYLRAQNGAPEGIQVRVDGGGTGNRGTISYSLGVASSMDQLINRFAGDDGTIDTREDSLNRRLDNVEQSRADLNERMDRLAQRYRSQFASLDASIAEMQQTSSFVSNNLGGGGGIASLAGMNI</sequence>
<dbReference type="GO" id="GO:0071973">
    <property type="term" value="P:bacterial-type flagellum-dependent cell motility"/>
    <property type="evidence" value="ECO:0007669"/>
    <property type="project" value="TreeGrafter"/>
</dbReference>
<evidence type="ECO:0000256" key="1">
    <source>
        <dbReference type="ARBA" id="ARBA00009764"/>
    </source>
</evidence>
<keyword evidence="9" id="KW-1185">Reference proteome</keyword>
<dbReference type="InterPro" id="IPR003481">
    <property type="entry name" value="FliD_N"/>
</dbReference>
<feature type="domain" description="Flagellar hook-associated protein 2 C-terminal" evidence="7">
    <location>
        <begin position="581"/>
        <end position="651"/>
    </location>
</feature>
<organism evidence="8 9">
    <name type="scientific">Thiohalospira halophila DSM 15071</name>
    <dbReference type="NCBI Taxonomy" id="1123397"/>
    <lineage>
        <taxon>Bacteria</taxon>
        <taxon>Pseudomonadati</taxon>
        <taxon>Pseudomonadota</taxon>
        <taxon>Gammaproteobacteria</taxon>
        <taxon>Thiohalospirales</taxon>
        <taxon>Thiohalospiraceae</taxon>
        <taxon>Thiohalospira</taxon>
    </lineage>
</organism>
<dbReference type="RefSeq" id="WP_093429230.1">
    <property type="nucleotide sequence ID" value="NZ_FOMJ01000013.1"/>
</dbReference>
<feature type="coiled-coil region" evidence="5">
    <location>
        <begin position="607"/>
        <end position="634"/>
    </location>
</feature>
<protein>
    <recommendedName>
        <fullName evidence="5">Flagellar hook-associated protein 2</fullName>
        <shortName evidence="5">HAP2</shortName>
    </recommendedName>
    <alternativeName>
        <fullName evidence="5">Flagellar cap protein</fullName>
    </alternativeName>
</protein>
<dbReference type="GO" id="GO:0009421">
    <property type="term" value="C:bacterial-type flagellum filament cap"/>
    <property type="evidence" value="ECO:0007669"/>
    <property type="project" value="InterPro"/>
</dbReference>
<comment type="subcellular location">
    <subcellularLocation>
        <location evidence="5">Secreted</location>
    </subcellularLocation>
    <subcellularLocation>
        <location evidence="5">Bacterial flagellum</location>
    </subcellularLocation>
</comment>
<dbReference type="Proteomes" id="UP000198611">
    <property type="component" value="Unassembled WGS sequence"/>
</dbReference>
<dbReference type="Gene3D" id="3.90.20.10">
    <property type="match status" value="1"/>
</dbReference>
<accession>A0A1I1WCD9</accession>
<dbReference type="EMBL" id="FOMJ01000013">
    <property type="protein sequence ID" value="SFD92865.1"/>
    <property type="molecule type" value="Genomic_DNA"/>
</dbReference>
<dbReference type="PANTHER" id="PTHR30288">
    <property type="entry name" value="FLAGELLAR CAP/ASSEMBLY PROTEIN FLID"/>
    <property type="match status" value="1"/>
</dbReference>
<comment type="function">
    <text evidence="5">Required for morphogenesis and for the elongation of the flagellar filament by facilitating polymerization of the flagellin monomers at the tip of growing filament. Forms a capping structure, which prevents flagellin subunits (transported through the central channel of the flagellum) from leaking out without polymerization at the distal end.</text>
</comment>
<feature type="domain" description="Flagellar hook-associated protein 2 C-terminal" evidence="7">
    <location>
        <begin position="242"/>
        <end position="396"/>
    </location>
</feature>
<keyword evidence="3 5" id="KW-0175">Coiled coil</keyword>
<evidence type="ECO:0000259" key="7">
    <source>
        <dbReference type="Pfam" id="PF07195"/>
    </source>
</evidence>
<keyword evidence="8" id="KW-0282">Flagellum</keyword>
<evidence type="ECO:0000313" key="8">
    <source>
        <dbReference type="EMBL" id="SFD92865.1"/>
    </source>
</evidence>
<gene>
    <name evidence="8" type="ORF">SAMN05660831_02625</name>
</gene>
<dbReference type="PANTHER" id="PTHR30288:SF0">
    <property type="entry name" value="FLAGELLAR HOOK-ASSOCIATED PROTEIN 2"/>
    <property type="match status" value="1"/>
</dbReference>
<dbReference type="InterPro" id="IPR010809">
    <property type="entry name" value="FliD_C"/>
</dbReference>